<protein>
    <submittedName>
        <fullName evidence="10">MFS transporter</fullName>
    </submittedName>
</protein>
<evidence type="ECO:0000256" key="6">
    <source>
        <dbReference type="ARBA" id="ARBA00022989"/>
    </source>
</evidence>
<dbReference type="InterPro" id="IPR050171">
    <property type="entry name" value="MFS_Transporters"/>
</dbReference>
<dbReference type="GO" id="GO:0005886">
    <property type="term" value="C:plasma membrane"/>
    <property type="evidence" value="ECO:0007669"/>
    <property type="project" value="UniProtKB-SubCell"/>
</dbReference>
<sequence length="470" mass="50753">MATATNTQQQSLNNRQSYPIGFWFISLLQIFERFSYYGMRGLLILYLATSAVKGGLGLDTATASSLYASFTMFVYFAPLAGGYVADNFWGKRKTFFIGSLFIAGGMFALFAAHGKTMVLVALGLMIIGNGFWKPNITSIVGDFYGNNDPRKDGAYSIFYTFINIGAFFAPLICGTLAEKTFAVTKGTEVISYGYKYGFLAAGIGMLIGTLLYILFAKKALGDVGAFNKEVAVKKAQAKKASTQAKKGALTKDEKKSVIAIFILSFFVIIFWAGFEQAGSSLTIYTNDFINRNVGGFKVPTSWFQSINPFLCVVLGPLFAMLFVRLAKRPKGDIPTATKMGYGLILLGIGFALMVGAAMERGNSTNAAIKANILWLIGAYTLHTVGEMFLSPVGLSMVSKLAPKQIAALMMGVWLFATGMGNYIAGMAAAFVKTWGGLQVFGFVTVVTIASGVLLCFLSPLFDKVMRANKA</sequence>
<evidence type="ECO:0000259" key="9">
    <source>
        <dbReference type="PROSITE" id="PS50850"/>
    </source>
</evidence>
<comment type="subcellular location">
    <subcellularLocation>
        <location evidence="1">Cell membrane</location>
        <topology evidence="1">Multi-pass membrane protein</topology>
    </subcellularLocation>
</comment>
<comment type="similarity">
    <text evidence="2">Belongs to the major facilitator superfamily. Proton-dependent oligopeptide transporter (POT/PTR) (TC 2.A.17) family.</text>
</comment>
<dbReference type="SUPFAM" id="SSF103473">
    <property type="entry name" value="MFS general substrate transporter"/>
    <property type="match status" value="1"/>
</dbReference>
<evidence type="ECO:0000256" key="4">
    <source>
        <dbReference type="ARBA" id="ARBA00022475"/>
    </source>
</evidence>
<dbReference type="GO" id="GO:1904680">
    <property type="term" value="F:peptide transmembrane transporter activity"/>
    <property type="evidence" value="ECO:0007669"/>
    <property type="project" value="InterPro"/>
</dbReference>
<name>A0A401URW9_9CLOT</name>
<keyword evidence="11" id="KW-1185">Reference proteome</keyword>
<dbReference type="PANTHER" id="PTHR23517">
    <property type="entry name" value="RESISTANCE PROTEIN MDTM, PUTATIVE-RELATED-RELATED"/>
    <property type="match status" value="1"/>
</dbReference>
<feature type="transmembrane region" description="Helical" evidence="8">
    <location>
        <begin position="197"/>
        <end position="215"/>
    </location>
</feature>
<dbReference type="GeneID" id="77242703"/>
<dbReference type="EMBL" id="BHYK01000030">
    <property type="protein sequence ID" value="GCD12309.1"/>
    <property type="molecule type" value="Genomic_DNA"/>
</dbReference>
<reference evidence="10 11" key="1">
    <citation type="submission" date="2018-11" db="EMBL/GenBank/DDBJ databases">
        <title>Genome sequencing and assembly of Clostridium tagluense strain A121.</title>
        <authorList>
            <person name="Murakami T."/>
            <person name="Segawa T."/>
            <person name="Shcherbakova V.A."/>
            <person name="Mori H."/>
            <person name="Yoshimura Y."/>
        </authorList>
    </citation>
    <scope>NUCLEOTIDE SEQUENCE [LARGE SCALE GENOMIC DNA]</scope>
    <source>
        <strain evidence="10 11">A121</strain>
    </source>
</reference>
<keyword evidence="6 8" id="KW-1133">Transmembrane helix</keyword>
<feature type="transmembrane region" description="Helical" evidence="8">
    <location>
        <begin position="64"/>
        <end position="85"/>
    </location>
</feature>
<evidence type="ECO:0000256" key="3">
    <source>
        <dbReference type="ARBA" id="ARBA00022448"/>
    </source>
</evidence>
<evidence type="ECO:0000256" key="1">
    <source>
        <dbReference type="ARBA" id="ARBA00004651"/>
    </source>
</evidence>
<feature type="transmembrane region" description="Helical" evidence="8">
    <location>
        <begin position="118"/>
        <end position="136"/>
    </location>
</feature>
<dbReference type="Gene3D" id="1.20.1250.20">
    <property type="entry name" value="MFS general substrate transporter like domains"/>
    <property type="match status" value="2"/>
</dbReference>
<feature type="transmembrane region" description="Helical" evidence="8">
    <location>
        <begin position="157"/>
        <end position="177"/>
    </location>
</feature>
<organism evidence="10 11">
    <name type="scientific">Clostridium tagluense</name>
    <dbReference type="NCBI Taxonomy" id="360422"/>
    <lineage>
        <taxon>Bacteria</taxon>
        <taxon>Bacillati</taxon>
        <taxon>Bacillota</taxon>
        <taxon>Clostridia</taxon>
        <taxon>Eubacteriales</taxon>
        <taxon>Clostridiaceae</taxon>
        <taxon>Clostridium</taxon>
    </lineage>
</organism>
<dbReference type="RefSeq" id="WP_125004898.1">
    <property type="nucleotide sequence ID" value="NZ_BHYK01000030.1"/>
</dbReference>
<evidence type="ECO:0000256" key="2">
    <source>
        <dbReference type="ARBA" id="ARBA00005982"/>
    </source>
</evidence>
<keyword evidence="3" id="KW-0813">Transport</keyword>
<evidence type="ECO:0000256" key="8">
    <source>
        <dbReference type="SAM" id="Phobius"/>
    </source>
</evidence>
<dbReference type="InterPro" id="IPR005279">
    <property type="entry name" value="Dipep/tripep_permease"/>
</dbReference>
<evidence type="ECO:0000313" key="10">
    <source>
        <dbReference type="EMBL" id="GCD12309.1"/>
    </source>
</evidence>
<evidence type="ECO:0000256" key="7">
    <source>
        <dbReference type="ARBA" id="ARBA00023136"/>
    </source>
</evidence>
<feature type="transmembrane region" description="Helical" evidence="8">
    <location>
        <begin position="338"/>
        <end position="358"/>
    </location>
</feature>
<dbReference type="InterPro" id="IPR036259">
    <property type="entry name" value="MFS_trans_sf"/>
</dbReference>
<keyword evidence="5 8" id="KW-0812">Transmembrane</keyword>
<dbReference type="NCBIfam" id="TIGR00924">
    <property type="entry name" value="yjdL_sub1_fam"/>
    <property type="match status" value="2"/>
</dbReference>
<dbReference type="GO" id="GO:0015833">
    <property type="term" value="P:peptide transport"/>
    <property type="evidence" value="ECO:0007669"/>
    <property type="project" value="InterPro"/>
</dbReference>
<dbReference type="PROSITE" id="PS50850">
    <property type="entry name" value="MFS"/>
    <property type="match status" value="1"/>
</dbReference>
<dbReference type="InterPro" id="IPR020846">
    <property type="entry name" value="MFS_dom"/>
</dbReference>
<feature type="transmembrane region" description="Helical" evidence="8">
    <location>
        <begin position="256"/>
        <end position="274"/>
    </location>
</feature>
<dbReference type="InterPro" id="IPR000109">
    <property type="entry name" value="POT_fam"/>
</dbReference>
<dbReference type="AlphaFoldDB" id="A0A401URW9"/>
<dbReference type="OrthoDB" id="9772725at2"/>
<gene>
    <name evidence="10" type="ORF">Ctaglu_39320</name>
</gene>
<feature type="transmembrane region" description="Helical" evidence="8">
    <location>
        <begin position="437"/>
        <end position="461"/>
    </location>
</feature>
<dbReference type="CDD" id="cd17346">
    <property type="entry name" value="MFS_DtpA_like"/>
    <property type="match status" value="1"/>
</dbReference>
<evidence type="ECO:0000313" key="11">
    <source>
        <dbReference type="Proteomes" id="UP000287872"/>
    </source>
</evidence>
<dbReference type="Pfam" id="PF00854">
    <property type="entry name" value="PTR2"/>
    <property type="match status" value="2"/>
</dbReference>
<keyword evidence="7 8" id="KW-0472">Membrane</keyword>
<dbReference type="Proteomes" id="UP000287872">
    <property type="component" value="Unassembled WGS sequence"/>
</dbReference>
<keyword evidence="4" id="KW-1003">Cell membrane</keyword>
<comment type="caution">
    <text evidence="10">The sequence shown here is derived from an EMBL/GenBank/DDBJ whole genome shotgun (WGS) entry which is preliminary data.</text>
</comment>
<feature type="transmembrane region" description="Helical" evidence="8">
    <location>
        <begin position="306"/>
        <end position="326"/>
    </location>
</feature>
<feature type="transmembrane region" description="Helical" evidence="8">
    <location>
        <begin position="34"/>
        <end position="52"/>
    </location>
</feature>
<evidence type="ECO:0000256" key="5">
    <source>
        <dbReference type="ARBA" id="ARBA00022692"/>
    </source>
</evidence>
<dbReference type="PANTHER" id="PTHR23517:SF15">
    <property type="entry name" value="PROTON-DEPENDENT OLIGOPEPTIDE FAMILY TRANSPORT PROTEIN"/>
    <property type="match status" value="1"/>
</dbReference>
<feature type="transmembrane region" description="Helical" evidence="8">
    <location>
        <begin position="406"/>
        <end position="431"/>
    </location>
</feature>
<proteinExistence type="inferred from homology"/>
<feature type="domain" description="Major facilitator superfamily (MFS) profile" evidence="9">
    <location>
        <begin position="26"/>
        <end position="462"/>
    </location>
</feature>
<accession>A0A401URW9</accession>
<feature type="transmembrane region" description="Helical" evidence="8">
    <location>
        <begin position="94"/>
        <end position="112"/>
    </location>
</feature>
<feature type="transmembrane region" description="Helical" evidence="8">
    <location>
        <begin position="370"/>
        <end position="394"/>
    </location>
</feature>